<evidence type="ECO:0000256" key="2">
    <source>
        <dbReference type="ARBA" id="ARBA00023315"/>
    </source>
</evidence>
<keyword evidence="5" id="KW-1185">Reference proteome</keyword>
<evidence type="ECO:0000313" key="4">
    <source>
        <dbReference type="EMBL" id="AFM03445.1"/>
    </source>
</evidence>
<dbReference type="InterPro" id="IPR000182">
    <property type="entry name" value="GNAT_dom"/>
</dbReference>
<dbReference type="AlphaFoldDB" id="I4AHL0"/>
<dbReference type="Pfam" id="PF13508">
    <property type="entry name" value="Acetyltransf_7"/>
    <property type="match status" value="1"/>
</dbReference>
<dbReference type="STRING" id="880071.Fleli_0997"/>
<accession>I4AHL0</accession>
<keyword evidence="2" id="KW-0012">Acyltransferase</keyword>
<dbReference type="PANTHER" id="PTHR43420">
    <property type="entry name" value="ACETYLTRANSFERASE"/>
    <property type="match status" value="1"/>
</dbReference>
<dbReference type="SUPFAM" id="SSF55729">
    <property type="entry name" value="Acyl-CoA N-acyltransferases (Nat)"/>
    <property type="match status" value="1"/>
</dbReference>
<dbReference type="CDD" id="cd04301">
    <property type="entry name" value="NAT_SF"/>
    <property type="match status" value="1"/>
</dbReference>
<name>I4AHL0_BERLS</name>
<dbReference type="HOGENOM" id="CLU_142799_0_0_10"/>
<evidence type="ECO:0000259" key="3">
    <source>
        <dbReference type="PROSITE" id="PS51186"/>
    </source>
</evidence>
<dbReference type="PATRIC" id="fig|880071.3.peg.974"/>
<organism evidence="4 5">
    <name type="scientific">Bernardetia litoralis (strain ATCC 23117 / DSM 6794 / NBRC 15988 / NCIMB 1366 / Fx l1 / Sio-4)</name>
    <name type="common">Flexibacter litoralis</name>
    <dbReference type="NCBI Taxonomy" id="880071"/>
    <lineage>
        <taxon>Bacteria</taxon>
        <taxon>Pseudomonadati</taxon>
        <taxon>Bacteroidota</taxon>
        <taxon>Cytophagia</taxon>
        <taxon>Cytophagales</taxon>
        <taxon>Bernardetiaceae</taxon>
        <taxon>Bernardetia</taxon>
    </lineage>
</organism>
<dbReference type="InterPro" id="IPR050680">
    <property type="entry name" value="YpeA/RimI_acetyltransf"/>
</dbReference>
<evidence type="ECO:0000313" key="5">
    <source>
        <dbReference type="Proteomes" id="UP000006054"/>
    </source>
</evidence>
<keyword evidence="1 4" id="KW-0808">Transferase</keyword>
<proteinExistence type="predicted"/>
<gene>
    <name evidence="4" type="ordered locus">Fleli_0997</name>
</gene>
<dbReference type="OrthoDB" id="7585366at2"/>
<feature type="domain" description="N-acetyltransferase" evidence="3">
    <location>
        <begin position="3"/>
        <end position="147"/>
    </location>
</feature>
<evidence type="ECO:0000256" key="1">
    <source>
        <dbReference type="ARBA" id="ARBA00022679"/>
    </source>
</evidence>
<dbReference type="Proteomes" id="UP000006054">
    <property type="component" value="Chromosome"/>
</dbReference>
<reference evidence="5" key="1">
    <citation type="submission" date="2012-06" db="EMBL/GenBank/DDBJ databases">
        <title>The complete genome of Flexibacter litoralis DSM 6794.</title>
        <authorList>
            <person name="Lucas S."/>
            <person name="Copeland A."/>
            <person name="Lapidus A."/>
            <person name="Glavina del Rio T."/>
            <person name="Dalin E."/>
            <person name="Tice H."/>
            <person name="Bruce D."/>
            <person name="Goodwin L."/>
            <person name="Pitluck S."/>
            <person name="Peters L."/>
            <person name="Ovchinnikova G."/>
            <person name="Lu M."/>
            <person name="Kyrpides N."/>
            <person name="Mavromatis K."/>
            <person name="Ivanova N."/>
            <person name="Brettin T."/>
            <person name="Detter J.C."/>
            <person name="Han C."/>
            <person name="Larimer F."/>
            <person name="Land M."/>
            <person name="Hauser L."/>
            <person name="Markowitz V."/>
            <person name="Cheng J.-F."/>
            <person name="Hugenholtz P."/>
            <person name="Woyke T."/>
            <person name="Wu D."/>
            <person name="Spring S."/>
            <person name="Lang E."/>
            <person name="Kopitz M."/>
            <person name="Brambilla E."/>
            <person name="Klenk H.-P."/>
            <person name="Eisen J.A."/>
        </authorList>
    </citation>
    <scope>NUCLEOTIDE SEQUENCE [LARGE SCALE GENOMIC DNA]</scope>
    <source>
        <strain evidence="5">ATCC 23117 / DSM 6794 / NBRC 15988 / NCIMB 1366 / Sio-4</strain>
    </source>
</reference>
<dbReference type="GO" id="GO:0016747">
    <property type="term" value="F:acyltransferase activity, transferring groups other than amino-acyl groups"/>
    <property type="evidence" value="ECO:0007669"/>
    <property type="project" value="InterPro"/>
</dbReference>
<dbReference type="InterPro" id="IPR016181">
    <property type="entry name" value="Acyl_CoA_acyltransferase"/>
</dbReference>
<protein>
    <submittedName>
        <fullName evidence="4">Acetyltransferase</fullName>
    </submittedName>
</protein>
<sequence length="147" mass="16646">MSISIKKLTPESTFDNTLLEEINEFLFKHLEQYGDPKADIKKAMEYSLSKEAGKGGYIFYAIEEEKIVGATVINETGMTDYIPENILVYIAVDGSQRGKGIGQKIMTEAMNSVKGSVALHVEPNNPAKKLYERLGFENKYLEMRWKK</sequence>
<dbReference type="RefSeq" id="WP_014796903.1">
    <property type="nucleotide sequence ID" value="NC_018018.1"/>
</dbReference>
<dbReference type="PROSITE" id="PS51186">
    <property type="entry name" value="GNAT"/>
    <property type="match status" value="1"/>
</dbReference>
<dbReference type="eggNOG" id="COG0456">
    <property type="taxonomic scope" value="Bacteria"/>
</dbReference>
<dbReference type="Gene3D" id="3.40.630.30">
    <property type="match status" value="1"/>
</dbReference>
<dbReference type="KEGG" id="fli:Fleli_0997"/>
<dbReference type="EMBL" id="CP003345">
    <property type="protein sequence ID" value="AFM03445.1"/>
    <property type="molecule type" value="Genomic_DNA"/>
</dbReference>